<sequence length="167" mass="18853">MSVMSTSKPFTKVAFKSRISRCNHVKVHATFDKLVQKPELKRPVEKIAEPPKKLFDTPEPLNTPGNLTQSSQPVASTSSIAATGVITVEYQRQRAKEMTKYFKELKVQQQIQQKGEVFGWTRPNEINNGRWVMFGLLVGMLTEYATGVDFPHQLQLLASYLGIVDVE</sequence>
<name>A0A250X7Z2_9CHLO</name>
<organism evidence="2 3">
    <name type="scientific">Chlamydomonas eustigma</name>
    <dbReference type="NCBI Taxonomy" id="1157962"/>
    <lineage>
        <taxon>Eukaryota</taxon>
        <taxon>Viridiplantae</taxon>
        <taxon>Chlorophyta</taxon>
        <taxon>core chlorophytes</taxon>
        <taxon>Chlorophyceae</taxon>
        <taxon>CS clade</taxon>
        <taxon>Chlamydomonadales</taxon>
        <taxon>Chlamydomonadaceae</taxon>
        <taxon>Chlamydomonas</taxon>
    </lineage>
</organism>
<protein>
    <submittedName>
        <fullName evidence="2">Uncharacterized protein</fullName>
    </submittedName>
</protein>
<dbReference type="OrthoDB" id="2019915at2759"/>
<keyword evidence="3" id="KW-1185">Reference proteome</keyword>
<dbReference type="InterPro" id="IPR053091">
    <property type="entry name" value="PSII_Assembly/Photoprotect-Rel"/>
</dbReference>
<dbReference type="Proteomes" id="UP000232323">
    <property type="component" value="Unassembled WGS sequence"/>
</dbReference>
<dbReference type="GO" id="GO:0009535">
    <property type="term" value="C:chloroplast thylakoid membrane"/>
    <property type="evidence" value="ECO:0007669"/>
    <property type="project" value="TreeGrafter"/>
</dbReference>
<evidence type="ECO:0000256" key="1">
    <source>
        <dbReference type="SAM" id="MobiDB-lite"/>
    </source>
</evidence>
<evidence type="ECO:0000313" key="2">
    <source>
        <dbReference type="EMBL" id="GAX79193.1"/>
    </source>
</evidence>
<reference evidence="2 3" key="1">
    <citation type="submission" date="2017-08" db="EMBL/GenBank/DDBJ databases">
        <title>Acidophilic green algal genome provides insights into adaptation to an acidic environment.</title>
        <authorList>
            <person name="Hirooka S."/>
            <person name="Hirose Y."/>
            <person name="Kanesaki Y."/>
            <person name="Higuchi S."/>
            <person name="Fujiwara T."/>
            <person name="Onuma R."/>
            <person name="Era A."/>
            <person name="Ohbayashi R."/>
            <person name="Uzuka A."/>
            <person name="Nozaki H."/>
            <person name="Yoshikawa H."/>
            <person name="Miyagishima S.Y."/>
        </authorList>
    </citation>
    <scope>NUCLEOTIDE SEQUENCE [LARGE SCALE GENOMIC DNA]</scope>
    <source>
        <strain evidence="2 3">NIES-2499</strain>
    </source>
</reference>
<comment type="caution">
    <text evidence="2">The sequence shown here is derived from an EMBL/GenBank/DDBJ whole genome shotgun (WGS) entry which is preliminary data.</text>
</comment>
<accession>A0A250X7Z2</accession>
<feature type="region of interest" description="Disordered" evidence="1">
    <location>
        <begin position="52"/>
        <end position="75"/>
    </location>
</feature>
<dbReference type="AlphaFoldDB" id="A0A250X7Z2"/>
<evidence type="ECO:0000313" key="3">
    <source>
        <dbReference type="Proteomes" id="UP000232323"/>
    </source>
</evidence>
<dbReference type="PANTHER" id="PTHR37752:SF1">
    <property type="entry name" value="OS02G0610700 PROTEIN"/>
    <property type="match status" value="1"/>
</dbReference>
<dbReference type="PANTHER" id="PTHR37752">
    <property type="entry name" value="OS02G0610700 PROTEIN"/>
    <property type="match status" value="1"/>
</dbReference>
<dbReference type="EMBL" id="BEGY01000040">
    <property type="protein sequence ID" value="GAX79193.1"/>
    <property type="molecule type" value="Genomic_DNA"/>
</dbReference>
<gene>
    <name evidence="2" type="ORF">CEUSTIGMA_g6633.t1</name>
</gene>
<dbReference type="STRING" id="1157962.A0A250X7Z2"/>
<dbReference type="SUPFAM" id="SSF103511">
    <property type="entry name" value="Chlorophyll a-b binding protein"/>
    <property type="match status" value="1"/>
</dbReference>
<proteinExistence type="predicted"/>
<feature type="compositionally biased region" description="Polar residues" evidence="1">
    <location>
        <begin position="63"/>
        <end position="75"/>
    </location>
</feature>